<dbReference type="EMBL" id="WWCP01000032">
    <property type="protein sequence ID" value="MYM84439.1"/>
    <property type="molecule type" value="Genomic_DNA"/>
</dbReference>
<evidence type="ECO:0000313" key="3">
    <source>
        <dbReference type="EMBL" id="MYM84439.1"/>
    </source>
</evidence>
<gene>
    <name evidence="3" type="ORF">GTP44_21110</name>
</gene>
<dbReference type="RefSeq" id="WP_161020949.1">
    <property type="nucleotide sequence ID" value="NZ_WWCP01000032.1"/>
</dbReference>
<evidence type="ECO:0000256" key="1">
    <source>
        <dbReference type="ARBA" id="ARBA00009437"/>
    </source>
</evidence>
<evidence type="ECO:0000313" key="4">
    <source>
        <dbReference type="Proteomes" id="UP000474565"/>
    </source>
</evidence>
<dbReference type="InterPro" id="IPR058163">
    <property type="entry name" value="LysR-type_TF_proteobact-type"/>
</dbReference>
<dbReference type="Gene3D" id="3.40.190.10">
    <property type="entry name" value="Periplasmic binding protein-like II"/>
    <property type="match status" value="2"/>
</dbReference>
<dbReference type="GO" id="GO:0003700">
    <property type="term" value="F:DNA-binding transcription factor activity"/>
    <property type="evidence" value="ECO:0007669"/>
    <property type="project" value="TreeGrafter"/>
</dbReference>
<dbReference type="Proteomes" id="UP000474565">
    <property type="component" value="Unassembled WGS sequence"/>
</dbReference>
<proteinExistence type="inferred from homology"/>
<feature type="domain" description="LysR substrate-binding" evidence="2">
    <location>
        <begin position="4"/>
        <end position="92"/>
    </location>
</feature>
<dbReference type="GO" id="GO:0006351">
    <property type="term" value="P:DNA-templated transcription"/>
    <property type="evidence" value="ECO:0007669"/>
    <property type="project" value="TreeGrafter"/>
</dbReference>
<dbReference type="AlphaFoldDB" id="A0A6L8MNT8"/>
<comment type="similarity">
    <text evidence="1">Belongs to the LysR transcriptional regulatory family.</text>
</comment>
<dbReference type="PANTHER" id="PTHR30537:SF71">
    <property type="entry name" value="TRANSCRIPTIONAL REGULATORY PROTEIN"/>
    <property type="match status" value="1"/>
</dbReference>
<comment type="caution">
    <text evidence="3">The sequence shown here is derived from an EMBL/GenBank/DDBJ whole genome shotgun (WGS) entry which is preliminary data.</text>
</comment>
<protein>
    <recommendedName>
        <fullName evidence="2">LysR substrate-binding domain-containing protein</fullName>
    </recommendedName>
</protein>
<dbReference type="GO" id="GO:0043565">
    <property type="term" value="F:sequence-specific DNA binding"/>
    <property type="evidence" value="ECO:0007669"/>
    <property type="project" value="TreeGrafter"/>
</dbReference>
<sequence length="93" mass="10600">MPVIDLGEKKLITVTGKAGANLGDMRLALARHGLGLVRLAEFHVRDDLHAGRLVAVLEKFRPPAKEPPYLLYQERKQLHPRVRAFIQFMEARF</sequence>
<dbReference type="SUPFAM" id="SSF53850">
    <property type="entry name" value="Periplasmic binding protein-like II"/>
    <property type="match status" value="1"/>
</dbReference>
<dbReference type="PANTHER" id="PTHR30537">
    <property type="entry name" value="HTH-TYPE TRANSCRIPTIONAL REGULATOR"/>
    <property type="match status" value="1"/>
</dbReference>
<name>A0A6L8MNT8_9BURK</name>
<evidence type="ECO:0000259" key="2">
    <source>
        <dbReference type="Pfam" id="PF03466"/>
    </source>
</evidence>
<dbReference type="Pfam" id="PF03466">
    <property type="entry name" value="LysR_substrate"/>
    <property type="match status" value="1"/>
</dbReference>
<organism evidence="3 4">
    <name type="scientific">Duganella lactea</name>
    <dbReference type="NCBI Taxonomy" id="2692173"/>
    <lineage>
        <taxon>Bacteria</taxon>
        <taxon>Pseudomonadati</taxon>
        <taxon>Pseudomonadota</taxon>
        <taxon>Betaproteobacteria</taxon>
        <taxon>Burkholderiales</taxon>
        <taxon>Oxalobacteraceae</taxon>
        <taxon>Telluria group</taxon>
        <taxon>Duganella</taxon>
    </lineage>
</organism>
<accession>A0A6L8MNT8</accession>
<reference evidence="3 4" key="1">
    <citation type="submission" date="2019-12" db="EMBL/GenBank/DDBJ databases">
        <title>Novel species isolated from a subtropical stream in China.</title>
        <authorList>
            <person name="Lu H."/>
        </authorList>
    </citation>
    <scope>NUCLEOTIDE SEQUENCE [LARGE SCALE GENOMIC DNA]</scope>
    <source>
        <strain evidence="3 4">FT50W</strain>
    </source>
</reference>
<dbReference type="InterPro" id="IPR005119">
    <property type="entry name" value="LysR_subst-bd"/>
</dbReference>